<sequence>MKQSFRGLFATALTALLLTGCAVQQQSPSVVDRAPAQDPGQLLGDAERQAPAKAAQTRLEAADILARQGQRDRAFEITDGLDESVLSASDRVRWAILHSELARALDQPRAVLRATQVLDDELSMSSNQQKALIERRRWARESLDQPDLKSFEIPELAGQKVQRIAVFLPESGPLSNVADTLEKAIRTHHQRVGDGTTLRFIDTTQYSLNELYRRAGEMNAQIVIGPLSKDRVTQLEQRPSVPLPTLALNYGESDYNQAKRLFQYGLSAEDEARQAAKRAKQDGNQQMALMVPDNAWGQRVGDAFAQTLQQEGGNVTNAVRYNPNGSASTAVKRALSVSGERARLGNIDALFLLAVPEYARQVPPLLDYYYATSLPVYATSHLNEGLKQPRLDKDLDGISFADIPWQIPDAAAGGEEALPFYSTYETLREEADPSMFRLMAMGVDAYEAGTRLADIASLQDLQGATGRLYLTADGRIYRDLPWAEFKNGVPGAILSSNRSGDE</sequence>
<dbReference type="GO" id="GO:0009252">
    <property type="term" value="P:peptidoglycan biosynthetic process"/>
    <property type="evidence" value="ECO:0007669"/>
    <property type="project" value="TreeGrafter"/>
</dbReference>
<dbReference type="RefSeq" id="WP_079551196.1">
    <property type="nucleotide sequence ID" value="NZ_LT670847.1"/>
</dbReference>
<feature type="chain" id="PRO_5013223641" description="LppC lipoprotein" evidence="2">
    <location>
        <begin position="26"/>
        <end position="502"/>
    </location>
</feature>
<dbReference type="AlphaFoldDB" id="A0A1M7F2C8"/>
<evidence type="ECO:0000313" key="4">
    <source>
        <dbReference type="Proteomes" id="UP000190911"/>
    </source>
</evidence>
<dbReference type="PANTHER" id="PTHR38038">
    <property type="entry name" value="PENICILLIN-BINDING PROTEIN ACTIVATOR LPOA"/>
    <property type="match status" value="1"/>
</dbReference>
<dbReference type="GO" id="GO:0031241">
    <property type="term" value="C:periplasmic side of cell outer membrane"/>
    <property type="evidence" value="ECO:0007669"/>
    <property type="project" value="TreeGrafter"/>
</dbReference>
<evidence type="ECO:0008006" key="5">
    <source>
        <dbReference type="Google" id="ProtNLM"/>
    </source>
</evidence>
<organism evidence="3 4">
    <name type="scientific">Vreelandella subglaciescola</name>
    <dbReference type="NCBI Taxonomy" id="29571"/>
    <lineage>
        <taxon>Bacteria</taxon>
        <taxon>Pseudomonadati</taxon>
        <taxon>Pseudomonadota</taxon>
        <taxon>Gammaproteobacteria</taxon>
        <taxon>Oceanospirillales</taxon>
        <taxon>Halomonadaceae</taxon>
        <taxon>Vreelandella</taxon>
    </lineage>
</organism>
<dbReference type="STRING" id="29571.SAMN05878437_0612"/>
<evidence type="ECO:0000256" key="1">
    <source>
        <dbReference type="ARBA" id="ARBA00023136"/>
    </source>
</evidence>
<dbReference type="InParanoid" id="A0A1M7F2C8"/>
<protein>
    <recommendedName>
        <fullName evidence="5">LppC lipoprotein</fullName>
    </recommendedName>
</protein>
<keyword evidence="2" id="KW-0732">Signal</keyword>
<name>A0A1M7F2C8_9GAMM</name>
<evidence type="ECO:0000256" key="2">
    <source>
        <dbReference type="SAM" id="SignalP"/>
    </source>
</evidence>
<dbReference type="Gene3D" id="3.40.50.2300">
    <property type="match status" value="2"/>
</dbReference>
<keyword evidence="4" id="KW-1185">Reference proteome</keyword>
<dbReference type="InterPro" id="IPR028082">
    <property type="entry name" value="Peripla_BP_I"/>
</dbReference>
<gene>
    <name evidence="3" type="ORF">SAMN05878437_0612</name>
</gene>
<keyword evidence="1" id="KW-0472">Membrane</keyword>
<feature type="signal peptide" evidence="2">
    <location>
        <begin position="1"/>
        <end position="25"/>
    </location>
</feature>
<dbReference type="GO" id="GO:0030234">
    <property type="term" value="F:enzyme regulator activity"/>
    <property type="evidence" value="ECO:0007669"/>
    <property type="project" value="TreeGrafter"/>
</dbReference>
<proteinExistence type="predicted"/>
<dbReference type="CDD" id="cd06339">
    <property type="entry name" value="PBP1_YraM_LppC_lipoprotein-like"/>
    <property type="match status" value="1"/>
</dbReference>
<dbReference type="EMBL" id="LT670847">
    <property type="protein sequence ID" value="SHL98262.1"/>
    <property type="molecule type" value="Genomic_DNA"/>
</dbReference>
<dbReference type="Pfam" id="PF04348">
    <property type="entry name" value="LppC"/>
    <property type="match status" value="1"/>
</dbReference>
<dbReference type="PROSITE" id="PS51257">
    <property type="entry name" value="PROKAR_LIPOPROTEIN"/>
    <property type="match status" value="1"/>
</dbReference>
<reference evidence="3 4" key="1">
    <citation type="submission" date="2016-11" db="EMBL/GenBank/DDBJ databases">
        <authorList>
            <person name="Jaros S."/>
            <person name="Januszkiewicz K."/>
            <person name="Wedrychowicz H."/>
        </authorList>
    </citation>
    <scope>NUCLEOTIDE SEQUENCE [LARGE SCALE GENOMIC DNA]</scope>
    <source>
        <strain evidence="3 4">ACAM 12</strain>
    </source>
</reference>
<dbReference type="InterPro" id="IPR007443">
    <property type="entry name" value="LpoA"/>
</dbReference>
<accession>A0A1M7F2C8</accession>
<dbReference type="PANTHER" id="PTHR38038:SF1">
    <property type="entry name" value="PENICILLIN-BINDING PROTEIN ACTIVATOR LPOA"/>
    <property type="match status" value="1"/>
</dbReference>
<evidence type="ECO:0000313" key="3">
    <source>
        <dbReference type="EMBL" id="SHL98262.1"/>
    </source>
</evidence>
<dbReference type="OrthoDB" id="6708821at2"/>
<dbReference type="SUPFAM" id="SSF53822">
    <property type="entry name" value="Periplasmic binding protein-like I"/>
    <property type="match status" value="1"/>
</dbReference>
<dbReference type="Proteomes" id="UP000190911">
    <property type="component" value="Chromosome I"/>
</dbReference>